<feature type="compositionally biased region" description="Polar residues" evidence="1">
    <location>
        <begin position="161"/>
        <end position="171"/>
    </location>
</feature>
<feature type="compositionally biased region" description="Low complexity" evidence="1">
    <location>
        <begin position="94"/>
        <end position="134"/>
    </location>
</feature>
<feature type="compositionally biased region" description="Polar residues" evidence="1">
    <location>
        <begin position="70"/>
        <end position="93"/>
    </location>
</feature>
<sequence>MFGGDYNQPKALTIGTTDTFFPWTVDDAGNNSLPFTFRAVNATGTFQQQASGGFITGQFWIRDDLDSTPVATETTTHTSSQPSAIPTTTTTREISSSVSGIISGSTVSTTTGTSSAEFISSGSGKSSTSISSQSPTVALPSTMSRPTSSSSETSASGTITKMTSPTQIQNLNPGPSTGAIAGIVIGAIAILAIIIGVSLFFRRQRRPLSPRHLDSMDVQMAQQGHSDLGKSKYTLQDPWWDSSRKGPAELQEDQLVKLPHYRSSRQHELP</sequence>
<evidence type="ECO:0000256" key="1">
    <source>
        <dbReference type="SAM" id="MobiDB-lite"/>
    </source>
</evidence>
<dbReference type="PANTHER" id="PTHR16861:SF4">
    <property type="entry name" value="SH3 DOMAIN PROTEIN (AFU_ORTHOLOGUE AFUA_1G13610)"/>
    <property type="match status" value="1"/>
</dbReference>
<dbReference type="PANTHER" id="PTHR16861">
    <property type="entry name" value="GLYCOPROTEIN 38"/>
    <property type="match status" value="1"/>
</dbReference>
<keyword evidence="2" id="KW-0812">Transmembrane</keyword>
<keyword evidence="2" id="KW-0472">Membrane</keyword>
<reference evidence="3" key="1">
    <citation type="journal article" date="2021" name="J Fungi (Basel)">
        <title>Virulence traits and population genomics of the black yeast Aureobasidium melanogenum.</title>
        <authorList>
            <person name="Cernosa A."/>
            <person name="Sun X."/>
            <person name="Gostincar C."/>
            <person name="Fang C."/>
            <person name="Gunde-Cimerman N."/>
            <person name="Song Z."/>
        </authorList>
    </citation>
    <scope>NUCLEOTIDE SEQUENCE</scope>
    <source>
        <strain evidence="3">EXF-8016</strain>
    </source>
</reference>
<dbReference type="Proteomes" id="UP000767238">
    <property type="component" value="Unassembled WGS sequence"/>
</dbReference>
<organism evidence="3 4">
    <name type="scientific">Aureobasidium melanogenum</name>
    <name type="common">Aureobasidium pullulans var. melanogenum</name>
    <dbReference type="NCBI Taxonomy" id="46634"/>
    <lineage>
        <taxon>Eukaryota</taxon>
        <taxon>Fungi</taxon>
        <taxon>Dikarya</taxon>
        <taxon>Ascomycota</taxon>
        <taxon>Pezizomycotina</taxon>
        <taxon>Dothideomycetes</taxon>
        <taxon>Dothideomycetidae</taxon>
        <taxon>Dothideales</taxon>
        <taxon>Saccotheciaceae</taxon>
        <taxon>Aureobasidium</taxon>
    </lineage>
</organism>
<feature type="transmembrane region" description="Helical" evidence="2">
    <location>
        <begin position="179"/>
        <end position="201"/>
    </location>
</feature>
<gene>
    <name evidence="3" type="ORF">KCV03_g6104</name>
</gene>
<feature type="compositionally biased region" description="Low complexity" evidence="1">
    <location>
        <begin position="141"/>
        <end position="160"/>
    </location>
</feature>
<dbReference type="AlphaFoldDB" id="A0A9P8GFA0"/>
<feature type="non-terminal residue" evidence="3">
    <location>
        <position position="270"/>
    </location>
</feature>
<accession>A0A9P8GFA0</accession>
<protein>
    <submittedName>
        <fullName evidence="3">Uncharacterized protein</fullName>
    </submittedName>
</protein>
<proteinExistence type="predicted"/>
<feature type="region of interest" description="Disordered" evidence="1">
    <location>
        <begin position="239"/>
        <end position="270"/>
    </location>
</feature>
<evidence type="ECO:0000313" key="4">
    <source>
        <dbReference type="Proteomes" id="UP000767238"/>
    </source>
</evidence>
<evidence type="ECO:0000313" key="3">
    <source>
        <dbReference type="EMBL" id="KAH0219281.1"/>
    </source>
</evidence>
<feature type="region of interest" description="Disordered" evidence="1">
    <location>
        <begin position="70"/>
        <end position="171"/>
    </location>
</feature>
<name>A0A9P8GFA0_AURME</name>
<evidence type="ECO:0000256" key="2">
    <source>
        <dbReference type="SAM" id="Phobius"/>
    </source>
</evidence>
<comment type="caution">
    <text evidence="3">The sequence shown here is derived from an EMBL/GenBank/DDBJ whole genome shotgun (WGS) entry which is preliminary data.</text>
</comment>
<dbReference type="EMBL" id="JAHFYH010000043">
    <property type="protein sequence ID" value="KAH0219281.1"/>
    <property type="molecule type" value="Genomic_DNA"/>
</dbReference>
<keyword evidence="2" id="KW-1133">Transmembrane helix</keyword>
<reference evidence="3" key="2">
    <citation type="submission" date="2021-08" db="EMBL/GenBank/DDBJ databases">
        <authorList>
            <person name="Gostincar C."/>
            <person name="Sun X."/>
            <person name="Song Z."/>
            <person name="Gunde-Cimerman N."/>
        </authorList>
    </citation>
    <scope>NUCLEOTIDE SEQUENCE</scope>
    <source>
        <strain evidence="3">EXF-8016</strain>
    </source>
</reference>